<evidence type="ECO:0000256" key="4">
    <source>
        <dbReference type="ARBA" id="ARBA00023136"/>
    </source>
</evidence>
<dbReference type="GO" id="GO:0031992">
    <property type="term" value="F:energy transducer activity"/>
    <property type="evidence" value="ECO:0007669"/>
    <property type="project" value="InterPro"/>
</dbReference>
<dbReference type="GO" id="GO:0015891">
    <property type="term" value="P:siderophore transport"/>
    <property type="evidence" value="ECO:0007669"/>
    <property type="project" value="InterPro"/>
</dbReference>
<dbReference type="NCBIfam" id="TIGR01352">
    <property type="entry name" value="tonB_Cterm"/>
    <property type="match status" value="1"/>
</dbReference>
<evidence type="ECO:0000313" key="8">
    <source>
        <dbReference type="Proteomes" id="UP000199308"/>
    </source>
</evidence>
<comment type="function">
    <text evidence="5">Interacts with outer membrane receptor proteins that carry out high-affinity binding and energy dependent uptake into the periplasmic space of specific substrates. It could act to transduce energy from the cytoplasmic membrane to specific energy-requiring processes in the outer membrane, resulting in the release into the periplasm of ligands bound by these outer membrane proteins.</text>
</comment>
<dbReference type="GO" id="GO:0015031">
    <property type="term" value="P:protein transport"/>
    <property type="evidence" value="ECO:0007669"/>
    <property type="project" value="UniProtKB-UniRule"/>
</dbReference>
<keyword evidence="5" id="KW-1003">Cell membrane</keyword>
<proteinExistence type="inferred from homology"/>
<sequence length="98" mass="11140">MPESNSQLKPTTMVWAKYPRKAAKRNQEGWVHLGFRIDKDGGVVDITVIDVSPKGYGFEKEAIRALKKWKYEQENAQESDTVIEFYLSLPPGKKLAKG</sequence>
<organism evidence="7 8">
    <name type="scientific">Thalassotalea agarivorans</name>
    <name type="common">Thalassomonas agarivorans</name>
    <dbReference type="NCBI Taxonomy" id="349064"/>
    <lineage>
        <taxon>Bacteria</taxon>
        <taxon>Pseudomonadati</taxon>
        <taxon>Pseudomonadota</taxon>
        <taxon>Gammaproteobacteria</taxon>
        <taxon>Alteromonadales</taxon>
        <taxon>Colwelliaceae</taxon>
        <taxon>Thalassotalea</taxon>
    </lineage>
</organism>
<feature type="domain" description="TonB C-terminal" evidence="6">
    <location>
        <begin position="3"/>
        <end position="98"/>
    </location>
</feature>
<evidence type="ECO:0000256" key="3">
    <source>
        <dbReference type="ARBA" id="ARBA00022989"/>
    </source>
</evidence>
<name>A0A1I0CSR2_THASX</name>
<dbReference type="Pfam" id="PF03544">
    <property type="entry name" value="TonB_C"/>
    <property type="match status" value="1"/>
</dbReference>
<keyword evidence="5" id="KW-0813">Transport</keyword>
<dbReference type="InterPro" id="IPR003538">
    <property type="entry name" value="TonB"/>
</dbReference>
<dbReference type="InterPro" id="IPR006260">
    <property type="entry name" value="TonB/TolA_C"/>
</dbReference>
<dbReference type="GO" id="GO:0055085">
    <property type="term" value="P:transmembrane transport"/>
    <property type="evidence" value="ECO:0007669"/>
    <property type="project" value="InterPro"/>
</dbReference>
<comment type="subcellular location">
    <subcellularLocation>
        <location evidence="5">Cell inner membrane</location>
        <topology evidence="5">Single-pass membrane protein</topology>
        <orientation evidence="5">Periplasmic side</orientation>
    </subcellularLocation>
    <subcellularLocation>
        <location evidence="1">Membrane</location>
        <topology evidence="1">Single-pass membrane protein</topology>
    </subcellularLocation>
</comment>
<evidence type="ECO:0000256" key="5">
    <source>
        <dbReference type="RuleBase" id="RU362123"/>
    </source>
</evidence>
<keyword evidence="8" id="KW-1185">Reference proteome</keyword>
<dbReference type="Proteomes" id="UP000199308">
    <property type="component" value="Unassembled WGS sequence"/>
</dbReference>
<protein>
    <recommendedName>
        <fullName evidence="5">Protein TonB</fullName>
    </recommendedName>
</protein>
<evidence type="ECO:0000259" key="6">
    <source>
        <dbReference type="PROSITE" id="PS52015"/>
    </source>
</evidence>
<keyword evidence="5" id="KW-0997">Cell inner membrane</keyword>
<dbReference type="PROSITE" id="PS52015">
    <property type="entry name" value="TONB_CTD"/>
    <property type="match status" value="1"/>
</dbReference>
<dbReference type="GO" id="GO:0005886">
    <property type="term" value="C:plasma membrane"/>
    <property type="evidence" value="ECO:0007669"/>
    <property type="project" value="UniProtKB-SubCell"/>
</dbReference>
<dbReference type="EMBL" id="FOHK01000005">
    <property type="protein sequence ID" value="SET22698.1"/>
    <property type="molecule type" value="Genomic_DNA"/>
</dbReference>
<reference evidence="7 8" key="1">
    <citation type="submission" date="2016-10" db="EMBL/GenBank/DDBJ databases">
        <authorList>
            <person name="de Groot N.N."/>
        </authorList>
    </citation>
    <scope>NUCLEOTIDE SEQUENCE [LARGE SCALE GENOMIC DNA]</scope>
    <source>
        <strain evidence="7 8">DSM 19706</strain>
    </source>
</reference>
<comment type="similarity">
    <text evidence="5">Belongs to the TonB family.</text>
</comment>
<dbReference type="AlphaFoldDB" id="A0A1I0CSR2"/>
<dbReference type="GO" id="GO:0030288">
    <property type="term" value="C:outer membrane-bounded periplasmic space"/>
    <property type="evidence" value="ECO:0007669"/>
    <property type="project" value="InterPro"/>
</dbReference>
<dbReference type="Gene3D" id="3.30.2420.10">
    <property type="entry name" value="TonB"/>
    <property type="match status" value="1"/>
</dbReference>
<keyword evidence="2" id="KW-0812">Transmembrane</keyword>
<keyword evidence="5" id="KW-0735">Signal-anchor</keyword>
<accession>A0A1I0CSR2</accession>
<dbReference type="InterPro" id="IPR037682">
    <property type="entry name" value="TonB_C"/>
</dbReference>
<dbReference type="SUPFAM" id="SSF74653">
    <property type="entry name" value="TolA/TonB C-terminal domain"/>
    <property type="match status" value="1"/>
</dbReference>
<keyword evidence="4" id="KW-0472">Membrane</keyword>
<evidence type="ECO:0000256" key="2">
    <source>
        <dbReference type="ARBA" id="ARBA00022692"/>
    </source>
</evidence>
<evidence type="ECO:0000256" key="1">
    <source>
        <dbReference type="ARBA" id="ARBA00004167"/>
    </source>
</evidence>
<gene>
    <name evidence="7" type="ORF">SAMN05660429_01313</name>
</gene>
<dbReference type="PRINTS" id="PR01374">
    <property type="entry name" value="TONBPROTEIN"/>
</dbReference>
<evidence type="ECO:0000313" key="7">
    <source>
        <dbReference type="EMBL" id="SET22698.1"/>
    </source>
</evidence>
<dbReference type="STRING" id="349064.SAMN05660429_01313"/>
<keyword evidence="3" id="KW-1133">Transmembrane helix</keyword>
<dbReference type="RefSeq" id="WP_245732086.1">
    <property type="nucleotide sequence ID" value="NZ_AP027363.1"/>
</dbReference>
<keyword evidence="5" id="KW-0653">Protein transport</keyword>